<protein>
    <submittedName>
        <fullName evidence="8">Efflux RND transporter periplasmic adaptor subunit</fullName>
    </submittedName>
</protein>
<evidence type="ECO:0000259" key="4">
    <source>
        <dbReference type="Pfam" id="PF25876"/>
    </source>
</evidence>
<keyword evidence="3" id="KW-0175">Coiled coil</keyword>
<dbReference type="NCBIfam" id="TIGR01730">
    <property type="entry name" value="RND_mfp"/>
    <property type="match status" value="1"/>
</dbReference>
<dbReference type="EMBL" id="JAAOLX010000018">
    <property type="protein sequence ID" value="NHQ88587.1"/>
    <property type="molecule type" value="Genomic_DNA"/>
</dbReference>
<proteinExistence type="inferred from homology"/>
<comment type="subcellular location">
    <subcellularLocation>
        <location evidence="1">Cell envelope</location>
    </subcellularLocation>
</comment>
<dbReference type="PANTHER" id="PTHR30158:SF3">
    <property type="entry name" value="MULTIDRUG EFFLUX PUMP SUBUNIT ACRA-RELATED"/>
    <property type="match status" value="1"/>
</dbReference>
<evidence type="ECO:0000256" key="3">
    <source>
        <dbReference type="SAM" id="Coils"/>
    </source>
</evidence>
<dbReference type="InterPro" id="IPR006143">
    <property type="entry name" value="RND_pump_MFP"/>
</dbReference>
<dbReference type="InterPro" id="IPR058624">
    <property type="entry name" value="MdtA-like_HH"/>
</dbReference>
<comment type="caution">
    <text evidence="8">The sequence shown here is derived from an EMBL/GenBank/DDBJ whole genome shotgun (WGS) entry which is preliminary data.</text>
</comment>
<feature type="coiled-coil region" evidence="3">
    <location>
        <begin position="138"/>
        <end position="172"/>
    </location>
</feature>
<dbReference type="InterPro" id="IPR058627">
    <property type="entry name" value="MdtA-like_C"/>
</dbReference>
<dbReference type="PANTHER" id="PTHR30158">
    <property type="entry name" value="ACRA/E-RELATED COMPONENT OF DRUG EFFLUX TRANSPORTER"/>
    <property type="match status" value="1"/>
</dbReference>
<dbReference type="PROSITE" id="PS51257">
    <property type="entry name" value="PROKAR_LIPOPROTEIN"/>
    <property type="match status" value="1"/>
</dbReference>
<gene>
    <name evidence="8" type="ORF">HA050_21035</name>
</gene>
<dbReference type="Pfam" id="PF25917">
    <property type="entry name" value="BSH_RND"/>
    <property type="match status" value="1"/>
</dbReference>
<organism evidence="8 9">
    <name type="scientific">Iodobacter violaceini</name>
    <dbReference type="NCBI Taxonomy" id="3044271"/>
    <lineage>
        <taxon>Bacteria</taxon>
        <taxon>Pseudomonadati</taxon>
        <taxon>Pseudomonadota</taxon>
        <taxon>Betaproteobacteria</taxon>
        <taxon>Neisseriales</taxon>
        <taxon>Chitinibacteraceae</taxon>
        <taxon>Iodobacter</taxon>
    </lineage>
</organism>
<dbReference type="InterPro" id="IPR058625">
    <property type="entry name" value="MdtA-like_BSH"/>
</dbReference>
<feature type="domain" description="Multidrug resistance protein MdtA-like C-terminal permuted SH3" evidence="7">
    <location>
        <begin position="306"/>
        <end position="365"/>
    </location>
</feature>
<dbReference type="Gene3D" id="2.40.420.20">
    <property type="match status" value="1"/>
</dbReference>
<dbReference type="Pfam" id="PF25876">
    <property type="entry name" value="HH_MFP_RND"/>
    <property type="match status" value="1"/>
</dbReference>
<dbReference type="InterPro" id="IPR058626">
    <property type="entry name" value="MdtA-like_b-barrel"/>
</dbReference>
<evidence type="ECO:0000259" key="5">
    <source>
        <dbReference type="Pfam" id="PF25917"/>
    </source>
</evidence>
<evidence type="ECO:0000313" key="9">
    <source>
        <dbReference type="Proteomes" id="UP000712570"/>
    </source>
</evidence>
<dbReference type="Gene3D" id="2.40.30.170">
    <property type="match status" value="1"/>
</dbReference>
<feature type="domain" description="Multidrug resistance protein MdtA-like beta-barrel" evidence="6">
    <location>
        <begin position="214"/>
        <end position="299"/>
    </location>
</feature>
<dbReference type="Proteomes" id="UP000712570">
    <property type="component" value="Unassembled WGS sequence"/>
</dbReference>
<feature type="domain" description="Multidrug resistance protein MdtA-like barrel-sandwich hybrid" evidence="5">
    <location>
        <begin position="66"/>
        <end position="208"/>
    </location>
</feature>
<dbReference type="RefSeq" id="WP_166830384.1">
    <property type="nucleotide sequence ID" value="NZ_JAAOLX010000018.1"/>
</dbReference>
<evidence type="ECO:0000313" key="8">
    <source>
        <dbReference type="EMBL" id="NHQ88587.1"/>
    </source>
</evidence>
<dbReference type="Gene3D" id="2.40.50.100">
    <property type="match status" value="1"/>
</dbReference>
<dbReference type="SUPFAM" id="SSF111369">
    <property type="entry name" value="HlyD-like secretion proteins"/>
    <property type="match status" value="1"/>
</dbReference>
<comment type="similarity">
    <text evidence="2">Belongs to the membrane fusion protein (MFP) (TC 8.A.1) family.</text>
</comment>
<name>A0ABX0L240_9NEIS</name>
<keyword evidence="9" id="KW-1185">Reference proteome</keyword>
<accession>A0ABX0L240</accession>
<evidence type="ECO:0000259" key="7">
    <source>
        <dbReference type="Pfam" id="PF25967"/>
    </source>
</evidence>
<feature type="domain" description="Multidrug resistance protein MdtA-like alpha-helical hairpin" evidence="4">
    <location>
        <begin position="108"/>
        <end position="176"/>
    </location>
</feature>
<evidence type="ECO:0000256" key="1">
    <source>
        <dbReference type="ARBA" id="ARBA00004196"/>
    </source>
</evidence>
<sequence length="398" mass="40979">MLPSLKKSVVLVIGAAGLLAACGKQEGGPGGAAGGGMPPPEVTVVTAQAGSSALTRDLSGRITAVRTAEVRARVDGILEKRLFNEGGEVKAGQSLFKIDSRVLEANAATAKAALAKAKSSVLIAKQTADRYRQLVGEQGVSRQEFDQAEAQLKQAEAEVAAAEAEVRRSSVDLEYASVQAPISGRIGRALVSEGALLNKGTGTPLALIEQLDSVYVDFNQSGADLLRLKQLAKVGKLKQATLPVDLLLEDGTPYAHAGKLLFAEQTIDPATGTVTLRAEFPNPDHLLLPGMFATVRVAQGAMDATVRVPQKAIVSSPQGQFVYIVGGDNKVAPAPVKTGGFSGTDWIILSGLKGGERVMVDGIQKVRPGAVVNPVDAAAAKPAPASASATSAAAPAKK</sequence>
<dbReference type="Pfam" id="PF25967">
    <property type="entry name" value="RND-MFP_C"/>
    <property type="match status" value="1"/>
</dbReference>
<evidence type="ECO:0000256" key="2">
    <source>
        <dbReference type="ARBA" id="ARBA00009477"/>
    </source>
</evidence>
<dbReference type="Pfam" id="PF25944">
    <property type="entry name" value="Beta-barrel_RND"/>
    <property type="match status" value="1"/>
</dbReference>
<dbReference type="Gene3D" id="1.10.287.470">
    <property type="entry name" value="Helix hairpin bin"/>
    <property type="match status" value="1"/>
</dbReference>
<reference evidence="8 9" key="1">
    <citation type="submission" date="2020-03" db="EMBL/GenBank/DDBJ databases">
        <title>Draft genome sequence of environmentally isolated violet-colored cultures.</title>
        <authorList>
            <person name="Wilson H.S."/>
        </authorList>
    </citation>
    <scope>NUCLEOTIDE SEQUENCE [LARGE SCALE GENOMIC DNA]</scope>
    <source>
        <strain evidence="8 9">HSC-16F04</strain>
    </source>
</reference>
<evidence type="ECO:0000259" key="6">
    <source>
        <dbReference type="Pfam" id="PF25944"/>
    </source>
</evidence>